<keyword evidence="9" id="KW-0505">Motor protein</keyword>
<organism evidence="13 14">
    <name type="scientific">Operophtera brumata</name>
    <name type="common">Winter moth</name>
    <name type="synonym">Phalaena brumata</name>
    <dbReference type="NCBI Taxonomy" id="104452"/>
    <lineage>
        <taxon>Eukaryota</taxon>
        <taxon>Metazoa</taxon>
        <taxon>Ecdysozoa</taxon>
        <taxon>Arthropoda</taxon>
        <taxon>Hexapoda</taxon>
        <taxon>Insecta</taxon>
        <taxon>Pterygota</taxon>
        <taxon>Neoptera</taxon>
        <taxon>Endopterygota</taxon>
        <taxon>Lepidoptera</taxon>
        <taxon>Glossata</taxon>
        <taxon>Ditrysia</taxon>
        <taxon>Geometroidea</taxon>
        <taxon>Geometridae</taxon>
        <taxon>Larentiinae</taxon>
        <taxon>Operophtera</taxon>
    </lineage>
</organism>
<dbReference type="GO" id="GO:0045504">
    <property type="term" value="F:dynein heavy chain binding"/>
    <property type="evidence" value="ECO:0007669"/>
    <property type="project" value="TreeGrafter"/>
</dbReference>
<keyword evidence="8" id="KW-0969">Cilium</keyword>
<evidence type="ECO:0000256" key="8">
    <source>
        <dbReference type="ARBA" id="ARBA00023069"/>
    </source>
</evidence>
<keyword evidence="3" id="KW-0963">Cytoplasm</keyword>
<keyword evidence="14" id="KW-1185">Reference proteome</keyword>
<dbReference type="InterPro" id="IPR050687">
    <property type="entry name" value="Dynein_IC"/>
</dbReference>
<accession>A0A0L7K421</accession>
<dbReference type="Proteomes" id="UP000037510">
    <property type="component" value="Unassembled WGS sequence"/>
</dbReference>
<keyword evidence="11" id="KW-0966">Cell projection</keyword>
<keyword evidence="10" id="KW-0206">Cytoskeleton</keyword>
<dbReference type="GO" id="GO:0045503">
    <property type="term" value="F:dynein light chain binding"/>
    <property type="evidence" value="ECO:0007669"/>
    <property type="project" value="TreeGrafter"/>
</dbReference>
<dbReference type="AlphaFoldDB" id="A0A0L7K421"/>
<comment type="similarity">
    <text evidence="2">Belongs to the dynein intermediate chain family.</text>
</comment>
<dbReference type="Pfam" id="PF00400">
    <property type="entry name" value="WD40"/>
    <property type="match status" value="1"/>
</dbReference>
<protein>
    <submittedName>
        <fullName evidence="13">Uncharacterized protein</fullName>
    </submittedName>
</protein>
<evidence type="ECO:0000256" key="4">
    <source>
        <dbReference type="ARBA" id="ARBA00022574"/>
    </source>
</evidence>
<dbReference type="InterPro" id="IPR036322">
    <property type="entry name" value="WD40_repeat_dom_sf"/>
</dbReference>
<evidence type="ECO:0000256" key="3">
    <source>
        <dbReference type="ARBA" id="ARBA00022490"/>
    </source>
</evidence>
<evidence type="ECO:0000256" key="6">
    <source>
        <dbReference type="ARBA" id="ARBA00022737"/>
    </source>
</evidence>
<evidence type="ECO:0000256" key="5">
    <source>
        <dbReference type="ARBA" id="ARBA00022701"/>
    </source>
</evidence>
<evidence type="ECO:0000256" key="12">
    <source>
        <dbReference type="SAM" id="MobiDB-lite"/>
    </source>
</evidence>
<dbReference type="InterPro" id="IPR015943">
    <property type="entry name" value="WD40/YVTN_repeat-like_dom_sf"/>
</dbReference>
<evidence type="ECO:0000256" key="7">
    <source>
        <dbReference type="ARBA" id="ARBA00023017"/>
    </source>
</evidence>
<reference evidence="13 14" key="1">
    <citation type="journal article" date="2015" name="Genome Biol. Evol.">
        <title>The genome of winter moth (Operophtera brumata) provides a genomic perspective on sexual dimorphism and phenology.</title>
        <authorList>
            <person name="Derks M.F."/>
            <person name="Smit S."/>
            <person name="Salis L."/>
            <person name="Schijlen E."/>
            <person name="Bossers A."/>
            <person name="Mateman C."/>
            <person name="Pijl A.S."/>
            <person name="de Ridder D."/>
            <person name="Groenen M.A."/>
            <person name="Visser M.E."/>
            <person name="Megens H.J."/>
        </authorList>
    </citation>
    <scope>NUCLEOTIDE SEQUENCE [LARGE SCALE GENOMIC DNA]</scope>
    <source>
        <strain evidence="13">WM2013NL</strain>
        <tissue evidence="13">Head and thorax</tissue>
    </source>
</reference>
<feature type="region of interest" description="Disordered" evidence="12">
    <location>
        <begin position="560"/>
        <end position="580"/>
    </location>
</feature>
<sequence>MNISYSYKKTRKDFGRQPMFCEVPAHLADSINPDVSEQRKYGLRNPVHQQSQASTLQSEHYINTKQVLYQERAINHTEGGWPKDIPFYDEELTAKLRKRVERDDAYIDAVINSYPNFIHYMDQNNATEMYEMYFKKMPSVKPVEKYSLQVNNAYNDPDNRPISCLSWTLEDNPKLVAAYCNKKFPGLGPVNSNLTCFVWDLENPKTPSHEFVPPTACWQVVCSPVTPTVLIGGLEDGRVCLFDIRVQKEPVMISPIHLAHRDPVSALLYTESRLNFEFFSGSTDGMCMWWDVRNVSNPIAELIMSVRIPPGDKISLANAEGVSALQYDRALPTRFLCGTDTGLVINVNRKGKSYKEIMCSADYAHRGPVKAVHRSPCTMKMFITCSDWTVHIWSDEVHTSPIITGMPHHYQINDVVWAPQRVSSYMSVSADGKLRYWDLLRKYREPVIVKTVSKNELLKIKPNVEGQLVAVGDSKGVMYILSLSENLVESVGNDKQLMLQCYERETRREHILETRVKEINLKLKAKEDTVGASYEVVDEAALLQITEDEYRRAVKEEMLRTGMTPQNTSPTGGRGDMRQR</sequence>
<keyword evidence="5" id="KW-0493">Microtubule</keyword>
<evidence type="ECO:0000256" key="10">
    <source>
        <dbReference type="ARBA" id="ARBA00023212"/>
    </source>
</evidence>
<gene>
    <name evidence="13" type="ORF">OBRU01_26355</name>
</gene>
<dbReference type="PANTHER" id="PTHR12442">
    <property type="entry name" value="DYNEIN INTERMEDIATE CHAIN"/>
    <property type="match status" value="1"/>
</dbReference>
<name>A0A0L7K421_OPEBR</name>
<dbReference type="GO" id="GO:0003341">
    <property type="term" value="P:cilium movement"/>
    <property type="evidence" value="ECO:0007669"/>
    <property type="project" value="TreeGrafter"/>
</dbReference>
<dbReference type="GO" id="GO:0036157">
    <property type="term" value="C:outer dynein arm"/>
    <property type="evidence" value="ECO:0007669"/>
    <property type="project" value="TreeGrafter"/>
</dbReference>
<comment type="subcellular location">
    <subcellularLocation>
        <location evidence="1">Cytoplasm</location>
        <location evidence="1">Cytoskeleton</location>
        <location evidence="1">Cilium axoneme</location>
    </subcellularLocation>
</comment>
<evidence type="ECO:0000256" key="9">
    <source>
        <dbReference type="ARBA" id="ARBA00023175"/>
    </source>
</evidence>
<dbReference type="GO" id="GO:0005874">
    <property type="term" value="C:microtubule"/>
    <property type="evidence" value="ECO:0007669"/>
    <property type="project" value="UniProtKB-KW"/>
</dbReference>
<keyword evidence="6" id="KW-0677">Repeat</keyword>
<dbReference type="SUPFAM" id="SSF50978">
    <property type="entry name" value="WD40 repeat-like"/>
    <property type="match status" value="1"/>
</dbReference>
<evidence type="ECO:0000256" key="1">
    <source>
        <dbReference type="ARBA" id="ARBA00004430"/>
    </source>
</evidence>
<keyword evidence="4" id="KW-0853">WD repeat</keyword>
<dbReference type="Gene3D" id="2.130.10.10">
    <property type="entry name" value="YVTN repeat-like/Quinoprotein amine dehydrogenase"/>
    <property type="match status" value="2"/>
</dbReference>
<dbReference type="EMBL" id="JTDY01013075">
    <property type="protein sequence ID" value="KOB52197.1"/>
    <property type="molecule type" value="Genomic_DNA"/>
</dbReference>
<evidence type="ECO:0000313" key="13">
    <source>
        <dbReference type="EMBL" id="KOB52197.1"/>
    </source>
</evidence>
<dbReference type="InterPro" id="IPR001680">
    <property type="entry name" value="WD40_rpt"/>
</dbReference>
<evidence type="ECO:0000256" key="11">
    <source>
        <dbReference type="ARBA" id="ARBA00023273"/>
    </source>
</evidence>
<dbReference type="STRING" id="104452.A0A0L7K421"/>
<comment type="caution">
    <text evidence="13">The sequence shown here is derived from an EMBL/GenBank/DDBJ whole genome shotgun (WGS) entry which is preliminary data.</text>
</comment>
<dbReference type="PANTHER" id="PTHR12442:SF7">
    <property type="entry name" value="DYNEIN AXONEMAL INTERMEDIATE CHAIN 2"/>
    <property type="match status" value="1"/>
</dbReference>
<dbReference type="SMART" id="SM00320">
    <property type="entry name" value="WD40"/>
    <property type="match status" value="4"/>
</dbReference>
<keyword evidence="7" id="KW-0243">Dynein</keyword>
<dbReference type="GO" id="GO:0036158">
    <property type="term" value="P:outer dynein arm assembly"/>
    <property type="evidence" value="ECO:0007669"/>
    <property type="project" value="TreeGrafter"/>
</dbReference>
<evidence type="ECO:0000256" key="2">
    <source>
        <dbReference type="ARBA" id="ARBA00011059"/>
    </source>
</evidence>
<proteinExistence type="inferred from homology"/>
<evidence type="ECO:0000313" key="14">
    <source>
        <dbReference type="Proteomes" id="UP000037510"/>
    </source>
</evidence>